<proteinExistence type="predicted"/>
<dbReference type="InterPro" id="IPR002890">
    <property type="entry name" value="MG2"/>
</dbReference>
<keyword evidence="4" id="KW-1185">Reference proteome</keyword>
<comment type="caution">
    <text evidence="3">The sequence shown here is derived from an EMBL/GenBank/DDBJ whole genome shotgun (WGS) entry which is preliminary data.</text>
</comment>
<dbReference type="Proteomes" id="UP001292094">
    <property type="component" value="Unassembled WGS sequence"/>
</dbReference>
<dbReference type="Pfam" id="PF01835">
    <property type="entry name" value="MG2"/>
    <property type="match status" value="1"/>
</dbReference>
<dbReference type="Gene3D" id="2.60.40.1930">
    <property type="match status" value="1"/>
</dbReference>
<keyword evidence="1" id="KW-0732">Signal</keyword>
<reference evidence="3" key="1">
    <citation type="submission" date="2023-11" db="EMBL/GenBank/DDBJ databases">
        <title>Genome assemblies of two species of porcelain crab, Petrolisthes cinctipes and Petrolisthes manimaculis (Anomura: Porcellanidae).</title>
        <authorList>
            <person name="Angst P."/>
        </authorList>
    </citation>
    <scope>NUCLEOTIDE SEQUENCE</scope>
    <source>
        <strain evidence="3">PB745_02</strain>
        <tissue evidence="3">Gill</tissue>
    </source>
</reference>
<gene>
    <name evidence="3" type="ORF">Pmani_024451</name>
</gene>
<evidence type="ECO:0000256" key="1">
    <source>
        <dbReference type="SAM" id="SignalP"/>
    </source>
</evidence>
<feature type="domain" description="Macroglobulin" evidence="2">
    <location>
        <begin position="139"/>
        <end position="209"/>
    </location>
</feature>
<protein>
    <recommendedName>
        <fullName evidence="2">Macroglobulin domain-containing protein</fullName>
    </recommendedName>
</protein>
<dbReference type="EMBL" id="JAWZYT010002567">
    <property type="protein sequence ID" value="KAK4303549.1"/>
    <property type="molecule type" value="Genomic_DNA"/>
</dbReference>
<evidence type="ECO:0000313" key="4">
    <source>
        <dbReference type="Proteomes" id="UP001292094"/>
    </source>
</evidence>
<dbReference type="PANTHER" id="PTHR11412">
    <property type="entry name" value="MACROGLOBULIN / COMPLEMENT"/>
    <property type="match status" value="1"/>
</dbReference>
<evidence type="ECO:0000259" key="2">
    <source>
        <dbReference type="Pfam" id="PF01835"/>
    </source>
</evidence>
<organism evidence="3 4">
    <name type="scientific">Petrolisthes manimaculis</name>
    <dbReference type="NCBI Taxonomy" id="1843537"/>
    <lineage>
        <taxon>Eukaryota</taxon>
        <taxon>Metazoa</taxon>
        <taxon>Ecdysozoa</taxon>
        <taxon>Arthropoda</taxon>
        <taxon>Crustacea</taxon>
        <taxon>Multicrustacea</taxon>
        <taxon>Malacostraca</taxon>
        <taxon>Eumalacostraca</taxon>
        <taxon>Eucarida</taxon>
        <taxon>Decapoda</taxon>
        <taxon>Pleocyemata</taxon>
        <taxon>Anomura</taxon>
        <taxon>Galatheoidea</taxon>
        <taxon>Porcellanidae</taxon>
        <taxon>Petrolisthes</taxon>
    </lineage>
</organism>
<name>A0AAE1P7S4_9EUCA</name>
<dbReference type="PANTHER" id="PTHR11412:SF171">
    <property type="entry name" value="PREGNANCY ZONE PROTEIN-LIKE PROTEIN"/>
    <property type="match status" value="1"/>
</dbReference>
<dbReference type="InterPro" id="IPR050473">
    <property type="entry name" value="A2M/Complement_sys"/>
</dbReference>
<sequence>MALCLLLLGFLLPPALGGYLITTPRRWISEWPTQVCVTVDKPNAPAGFLNVTIDNVHRIHSFFSSSTTPASVIQEPKHMAFIFTTINIPAGTTNQCNDIQVPATTDTDYNKKLELSGSVSGVEVNHQAVIQFKRFATQTYLQTDKYLYLPGQKVQMRAITVVGPELTISTAQYPEVWVTTPSRTRIVQWKNVTTANGLIHLDMRLIDEPEEVLDEVGEVLATVHGLTKQSNRCGCEGVDASGIPKEHPTAPEGVDAQTIWPTAVPTVQTSGREDCCDLSY</sequence>
<accession>A0AAE1P7S4</accession>
<feature type="signal peptide" evidence="1">
    <location>
        <begin position="1"/>
        <end position="17"/>
    </location>
</feature>
<dbReference type="GO" id="GO:0004866">
    <property type="term" value="F:endopeptidase inhibitor activity"/>
    <property type="evidence" value="ECO:0007669"/>
    <property type="project" value="InterPro"/>
</dbReference>
<feature type="chain" id="PRO_5042293769" description="Macroglobulin domain-containing protein" evidence="1">
    <location>
        <begin position="18"/>
        <end position="280"/>
    </location>
</feature>
<evidence type="ECO:0000313" key="3">
    <source>
        <dbReference type="EMBL" id="KAK4303549.1"/>
    </source>
</evidence>
<dbReference type="AlphaFoldDB" id="A0AAE1P7S4"/>